<name>A0A3L6QMX7_PANMI</name>
<feature type="domain" description="F-box" evidence="1">
    <location>
        <begin position="14"/>
        <end position="73"/>
    </location>
</feature>
<evidence type="ECO:0000313" key="2">
    <source>
        <dbReference type="EMBL" id="RLM85009.1"/>
    </source>
</evidence>
<dbReference type="Proteomes" id="UP000275267">
    <property type="component" value="Unassembled WGS sequence"/>
</dbReference>
<dbReference type="STRING" id="4540.A0A3L6QMX7"/>
<keyword evidence="3" id="KW-1185">Reference proteome</keyword>
<evidence type="ECO:0000313" key="3">
    <source>
        <dbReference type="Proteomes" id="UP000275267"/>
    </source>
</evidence>
<accession>A0A3L6QMX7</accession>
<dbReference type="SUPFAM" id="SSF81383">
    <property type="entry name" value="F-box domain"/>
    <property type="match status" value="1"/>
</dbReference>
<gene>
    <name evidence="2" type="ORF">C2845_PM04G04720</name>
</gene>
<dbReference type="OrthoDB" id="669363at2759"/>
<dbReference type="SMART" id="SM00256">
    <property type="entry name" value="FBOX"/>
    <property type="match status" value="1"/>
</dbReference>
<dbReference type="PROSITE" id="PS50181">
    <property type="entry name" value="FBOX"/>
    <property type="match status" value="1"/>
</dbReference>
<evidence type="ECO:0000259" key="1">
    <source>
        <dbReference type="PROSITE" id="PS50181"/>
    </source>
</evidence>
<dbReference type="InterPro" id="IPR056592">
    <property type="entry name" value="Beta-prop_At3g26010-like"/>
</dbReference>
<dbReference type="InterPro" id="IPR001810">
    <property type="entry name" value="F-box_dom"/>
</dbReference>
<dbReference type="PANTHER" id="PTHR35546">
    <property type="entry name" value="F-BOX PROTEIN INTERACTION DOMAIN PROTEIN-RELATED"/>
    <property type="match status" value="1"/>
</dbReference>
<dbReference type="AlphaFoldDB" id="A0A3L6QMX7"/>
<dbReference type="EMBL" id="PQIB02000011">
    <property type="protein sequence ID" value="RLM85009.1"/>
    <property type="molecule type" value="Genomic_DNA"/>
</dbReference>
<comment type="caution">
    <text evidence="2">The sequence shown here is derived from an EMBL/GenBank/DDBJ whole genome shotgun (WGS) entry which is preliminary data.</text>
</comment>
<reference evidence="3" key="1">
    <citation type="journal article" date="2019" name="Nat. Commun.">
        <title>The genome of broomcorn millet.</title>
        <authorList>
            <person name="Zou C."/>
            <person name="Miki D."/>
            <person name="Li D."/>
            <person name="Tang Q."/>
            <person name="Xiao L."/>
            <person name="Rajput S."/>
            <person name="Deng P."/>
            <person name="Jia W."/>
            <person name="Huang R."/>
            <person name="Zhang M."/>
            <person name="Sun Y."/>
            <person name="Hu J."/>
            <person name="Fu X."/>
            <person name="Schnable P.S."/>
            <person name="Li F."/>
            <person name="Zhang H."/>
            <person name="Feng B."/>
            <person name="Zhu X."/>
            <person name="Liu R."/>
            <person name="Schnable J.C."/>
            <person name="Zhu J.-K."/>
            <person name="Zhang H."/>
        </authorList>
    </citation>
    <scope>NUCLEOTIDE SEQUENCE [LARGE SCALE GENOMIC DNA]</scope>
</reference>
<protein>
    <submittedName>
        <fullName evidence="2">F-box/kelch-repeat protein</fullName>
    </submittedName>
</protein>
<dbReference type="Pfam" id="PF24750">
    <property type="entry name" value="b-prop_At3g26010-like"/>
    <property type="match status" value="1"/>
</dbReference>
<dbReference type="CDD" id="cd22157">
    <property type="entry name" value="F-box_AtFBW1-like"/>
    <property type="match status" value="1"/>
</dbReference>
<dbReference type="PANTHER" id="PTHR35546:SF108">
    <property type="entry name" value="F-BOX DOMAIN-CONTAINING PROTEIN"/>
    <property type="match status" value="1"/>
</dbReference>
<dbReference type="Gene3D" id="1.20.1280.50">
    <property type="match status" value="1"/>
</dbReference>
<proteinExistence type="predicted"/>
<dbReference type="InterPro" id="IPR036047">
    <property type="entry name" value="F-box-like_dom_sf"/>
</dbReference>
<dbReference type="InterPro" id="IPR055290">
    <property type="entry name" value="At3g26010-like"/>
</dbReference>
<organism evidence="2 3">
    <name type="scientific">Panicum miliaceum</name>
    <name type="common">Proso millet</name>
    <name type="synonym">Broomcorn millet</name>
    <dbReference type="NCBI Taxonomy" id="4540"/>
    <lineage>
        <taxon>Eukaryota</taxon>
        <taxon>Viridiplantae</taxon>
        <taxon>Streptophyta</taxon>
        <taxon>Embryophyta</taxon>
        <taxon>Tracheophyta</taxon>
        <taxon>Spermatophyta</taxon>
        <taxon>Magnoliopsida</taxon>
        <taxon>Liliopsida</taxon>
        <taxon>Poales</taxon>
        <taxon>Poaceae</taxon>
        <taxon>PACMAD clade</taxon>
        <taxon>Panicoideae</taxon>
        <taxon>Panicodae</taxon>
        <taxon>Paniceae</taxon>
        <taxon>Panicinae</taxon>
        <taxon>Panicum</taxon>
        <taxon>Panicum sect. Panicum</taxon>
    </lineage>
</organism>
<dbReference type="Pfam" id="PF00646">
    <property type="entry name" value="F-box"/>
    <property type="match status" value="1"/>
</dbReference>
<sequence>MACPNPKRRAAEEEAAAAGLPDEALVDILSRLPVKPLCRSKCVAKAWRDLIADPPPPQEAAPNPSGVLLWQRRAHGLLAAPEPGDLPGIENVRLLGSCNGLLLFDYVPTSLDLGFVVSNPATKQWVAVPGICTPEYPDYPVKHTSLIFDPAASSDFHVVQFWEKSCKTLVHVYSSKTGVWRCSRCHWGRLHIERDLASAFVNGKLYLTLHGGLSECDCCLGYGMGHTEDHPLAVSSRPEVVLADV</sequence>